<dbReference type="InterPro" id="IPR009267">
    <property type="entry name" value="NTP_transf_6"/>
</dbReference>
<name>A0A9D1PNG8_9BACI</name>
<dbReference type="Pfam" id="PF06042">
    <property type="entry name" value="NTP_transf_6"/>
    <property type="match status" value="1"/>
</dbReference>
<sequence>MINYENKLKEIVKNDVNMMSILQVVEKLNLKDAWVCAGFIRNKVWDISHNLSTPLNDIDIIYFDTTDISIKKEKQLEKELDILLPNQPWSVKNQARMHLISGFEPFVSSYDGVAHFPETSTAIAIRICNKQVEIMAPYGLQDLFELRVNPTPFFKNNKQLYPTYVERINSKKWNERWENLIINI</sequence>
<gene>
    <name evidence="1" type="ORF">H9895_07870</name>
</gene>
<reference evidence="1" key="2">
    <citation type="submission" date="2021-04" db="EMBL/GenBank/DDBJ databases">
        <authorList>
            <person name="Gilroy R."/>
        </authorList>
    </citation>
    <scope>NUCLEOTIDE SEQUENCE</scope>
    <source>
        <strain evidence="1">CHK169-2315</strain>
    </source>
</reference>
<dbReference type="PANTHER" id="PTHR39166">
    <property type="entry name" value="BLL1166 PROTEIN"/>
    <property type="match status" value="1"/>
</dbReference>
<evidence type="ECO:0000313" key="1">
    <source>
        <dbReference type="EMBL" id="HIV74975.1"/>
    </source>
</evidence>
<proteinExistence type="predicted"/>
<comment type="caution">
    <text evidence="1">The sequence shown here is derived from an EMBL/GenBank/DDBJ whole genome shotgun (WGS) entry which is preliminary data.</text>
</comment>
<protein>
    <submittedName>
        <fullName evidence="1">Nucleotidyltransferase family protein</fullName>
    </submittedName>
</protein>
<evidence type="ECO:0000313" key="2">
    <source>
        <dbReference type="Proteomes" id="UP000823937"/>
    </source>
</evidence>
<dbReference type="Proteomes" id="UP000823937">
    <property type="component" value="Unassembled WGS sequence"/>
</dbReference>
<dbReference type="AlphaFoldDB" id="A0A9D1PNG8"/>
<reference evidence="1" key="1">
    <citation type="journal article" date="2021" name="PeerJ">
        <title>Extensive microbial diversity within the chicken gut microbiome revealed by metagenomics and culture.</title>
        <authorList>
            <person name="Gilroy R."/>
            <person name="Ravi A."/>
            <person name="Getino M."/>
            <person name="Pursley I."/>
            <person name="Horton D.L."/>
            <person name="Alikhan N.F."/>
            <person name="Baker D."/>
            <person name="Gharbi K."/>
            <person name="Hall N."/>
            <person name="Watson M."/>
            <person name="Adriaenssens E.M."/>
            <person name="Foster-Nyarko E."/>
            <person name="Jarju S."/>
            <person name="Secka A."/>
            <person name="Antonio M."/>
            <person name="Oren A."/>
            <person name="Chaudhuri R.R."/>
            <person name="La Ragione R."/>
            <person name="Hildebrand F."/>
            <person name="Pallen M.J."/>
        </authorList>
    </citation>
    <scope>NUCLEOTIDE SEQUENCE</scope>
    <source>
        <strain evidence="1">CHK169-2315</strain>
    </source>
</reference>
<organism evidence="1 2">
    <name type="scientific">Candidatus Pseudogracilibacillus intestinigallinarum</name>
    <dbReference type="NCBI Taxonomy" id="2838742"/>
    <lineage>
        <taxon>Bacteria</taxon>
        <taxon>Bacillati</taxon>
        <taxon>Bacillota</taxon>
        <taxon>Bacilli</taxon>
        <taxon>Bacillales</taxon>
        <taxon>Bacillaceae</taxon>
        <taxon>Pseudogracilibacillus</taxon>
    </lineage>
</organism>
<dbReference type="EMBL" id="DXHX01000122">
    <property type="protein sequence ID" value="HIV74975.1"/>
    <property type="molecule type" value="Genomic_DNA"/>
</dbReference>
<dbReference type="PANTHER" id="PTHR39166:SF1">
    <property type="entry name" value="BLL1166 PROTEIN"/>
    <property type="match status" value="1"/>
</dbReference>
<accession>A0A9D1PNG8</accession>